<feature type="transmembrane region" description="Helical" evidence="18">
    <location>
        <begin position="201"/>
        <end position="230"/>
    </location>
</feature>
<evidence type="ECO:0000256" key="16">
    <source>
        <dbReference type="ARBA" id="ARBA00047816"/>
    </source>
</evidence>
<evidence type="ECO:0000256" key="6">
    <source>
        <dbReference type="ARBA" id="ARBA00022660"/>
    </source>
</evidence>
<dbReference type="InterPro" id="IPR036927">
    <property type="entry name" value="Cyt_c_oxase-like_su1_sf"/>
</dbReference>
<keyword evidence="11 18" id="KW-1133">Transmembrane helix</keyword>
<dbReference type="Gene3D" id="1.20.210.10">
    <property type="entry name" value="Cytochrome c oxidase-like, subunit I domain"/>
    <property type="match status" value="1"/>
</dbReference>
<evidence type="ECO:0000313" key="21">
    <source>
        <dbReference type="Proteomes" id="UP001056035"/>
    </source>
</evidence>
<accession>A0ABY5E2F3</accession>
<keyword evidence="5 17" id="KW-0349">Heme</keyword>
<dbReference type="Proteomes" id="UP001056035">
    <property type="component" value="Chromosome"/>
</dbReference>
<evidence type="ECO:0000256" key="1">
    <source>
        <dbReference type="ARBA" id="ARBA00004141"/>
    </source>
</evidence>
<feature type="transmembrane region" description="Helical" evidence="18">
    <location>
        <begin position="120"/>
        <end position="139"/>
    </location>
</feature>
<keyword evidence="4 17" id="KW-0813">Transport</keyword>
<keyword evidence="8 18" id="KW-0479">Metal-binding</keyword>
<feature type="transmembrane region" description="Helical" evidence="18">
    <location>
        <begin position="286"/>
        <end position="307"/>
    </location>
</feature>
<name>A0ABY5E2F3_9ACTN</name>
<feature type="transmembrane region" description="Helical" evidence="18">
    <location>
        <begin position="470"/>
        <end position="495"/>
    </location>
</feature>
<keyword evidence="6 17" id="KW-0679">Respiratory chain</keyword>
<evidence type="ECO:0000256" key="3">
    <source>
        <dbReference type="ARBA" id="ARBA00009578"/>
    </source>
</evidence>
<comment type="catalytic activity">
    <reaction evidence="16 18">
        <text>4 Fe(II)-[cytochrome c] + O2 + 8 H(+)(in) = 4 Fe(III)-[cytochrome c] + 2 H2O + 4 H(+)(out)</text>
        <dbReference type="Rhea" id="RHEA:11436"/>
        <dbReference type="Rhea" id="RHEA-COMP:10350"/>
        <dbReference type="Rhea" id="RHEA-COMP:14399"/>
        <dbReference type="ChEBI" id="CHEBI:15377"/>
        <dbReference type="ChEBI" id="CHEBI:15378"/>
        <dbReference type="ChEBI" id="CHEBI:15379"/>
        <dbReference type="ChEBI" id="CHEBI:29033"/>
        <dbReference type="ChEBI" id="CHEBI:29034"/>
        <dbReference type="EC" id="7.1.1.9"/>
    </reaction>
</comment>
<evidence type="ECO:0000256" key="11">
    <source>
        <dbReference type="ARBA" id="ARBA00022989"/>
    </source>
</evidence>
<keyword evidence="7 17" id="KW-0812">Transmembrane</keyword>
<feature type="transmembrane region" description="Helical" evidence="18">
    <location>
        <begin position="357"/>
        <end position="380"/>
    </location>
</feature>
<dbReference type="NCBIfam" id="TIGR02891">
    <property type="entry name" value="CtaD_CoxA"/>
    <property type="match status" value="1"/>
</dbReference>
<comment type="similarity">
    <text evidence="3 17">Belongs to the heme-copper respiratory oxidase family.</text>
</comment>
<organism evidence="20 21">
    <name type="scientific">Paraconexibacter antarcticus</name>
    <dbReference type="NCBI Taxonomy" id="2949664"/>
    <lineage>
        <taxon>Bacteria</taxon>
        <taxon>Bacillati</taxon>
        <taxon>Actinomycetota</taxon>
        <taxon>Thermoleophilia</taxon>
        <taxon>Solirubrobacterales</taxon>
        <taxon>Paraconexibacteraceae</taxon>
        <taxon>Paraconexibacter</taxon>
    </lineage>
</organism>
<evidence type="ECO:0000313" key="20">
    <source>
        <dbReference type="EMBL" id="UTI67014.1"/>
    </source>
</evidence>
<keyword evidence="10 17" id="KW-0249">Electron transport</keyword>
<evidence type="ECO:0000256" key="13">
    <source>
        <dbReference type="ARBA" id="ARBA00023008"/>
    </source>
</evidence>
<evidence type="ECO:0000256" key="15">
    <source>
        <dbReference type="ARBA" id="ARBA00025218"/>
    </source>
</evidence>
<reference evidence="20 21" key="1">
    <citation type="submission" date="2022-06" db="EMBL/GenBank/DDBJ databases">
        <title>Paraconexibacter antarcticus.</title>
        <authorList>
            <person name="Kim C.S."/>
        </authorList>
    </citation>
    <scope>NUCLEOTIDE SEQUENCE [LARGE SCALE GENOMIC DNA]</scope>
    <source>
        <strain evidence="20 21">02-257</strain>
    </source>
</reference>
<feature type="transmembrane region" description="Helical" evidence="18">
    <location>
        <begin position="392"/>
        <end position="416"/>
    </location>
</feature>
<feature type="transmembrane region" description="Helical" evidence="18">
    <location>
        <begin position="428"/>
        <end position="450"/>
    </location>
</feature>
<evidence type="ECO:0000256" key="8">
    <source>
        <dbReference type="ARBA" id="ARBA00022723"/>
    </source>
</evidence>
<dbReference type="SUPFAM" id="SSF81442">
    <property type="entry name" value="Cytochrome c oxidase subunit I-like"/>
    <property type="match status" value="1"/>
</dbReference>
<evidence type="ECO:0000259" key="19">
    <source>
        <dbReference type="PROSITE" id="PS50855"/>
    </source>
</evidence>
<dbReference type="InterPro" id="IPR014241">
    <property type="entry name" value="Cyt_c_oxidase_su1_bac"/>
</dbReference>
<feature type="transmembrane region" description="Helical" evidence="18">
    <location>
        <begin position="79"/>
        <end position="108"/>
    </location>
</feature>
<evidence type="ECO:0000256" key="10">
    <source>
        <dbReference type="ARBA" id="ARBA00022982"/>
    </source>
</evidence>
<dbReference type="EC" id="7.1.1.9" evidence="18"/>
<dbReference type="PANTHER" id="PTHR10422:SF18">
    <property type="entry name" value="CYTOCHROME C OXIDASE SUBUNIT 1"/>
    <property type="match status" value="1"/>
</dbReference>
<gene>
    <name evidence="20" type="primary">ctaD</name>
    <name evidence="20" type="ORF">NBH00_12585</name>
</gene>
<keyword evidence="9" id="KW-1278">Translocase</keyword>
<keyword evidence="14 18" id="KW-0472">Membrane</keyword>
<feature type="transmembrane region" description="Helical" evidence="18">
    <location>
        <begin position="319"/>
        <end position="337"/>
    </location>
</feature>
<evidence type="ECO:0000256" key="12">
    <source>
        <dbReference type="ARBA" id="ARBA00023004"/>
    </source>
</evidence>
<comment type="subcellular location">
    <subcellularLocation>
        <location evidence="18">Cell membrane</location>
        <topology evidence="18">Multi-pass membrane protein</topology>
    </subcellularLocation>
    <subcellularLocation>
        <location evidence="1">Membrane</location>
        <topology evidence="1">Multi-pass membrane protein</topology>
    </subcellularLocation>
</comment>
<keyword evidence="12 18" id="KW-0408">Iron</keyword>
<comment type="function">
    <text evidence="15 18">Cytochrome c oxidase is the component of the respiratory chain that catalyzes the reduction of oxygen to water. Subunits 1-3 form the functional core of the enzyme complex. CO I is the catalytic subunit of the enzyme. Electrons originating in cytochrome c are transferred via the copper A center of subunit 2 and heme A of subunit 1 to the bimetallic center formed by heme A3 and copper B.</text>
</comment>
<dbReference type="InterPro" id="IPR000883">
    <property type="entry name" value="Cyt_C_Oxase_1"/>
</dbReference>
<evidence type="ECO:0000256" key="4">
    <source>
        <dbReference type="ARBA" id="ARBA00022448"/>
    </source>
</evidence>
<evidence type="ECO:0000256" key="18">
    <source>
        <dbReference type="RuleBase" id="RU363061"/>
    </source>
</evidence>
<evidence type="ECO:0000256" key="7">
    <source>
        <dbReference type="ARBA" id="ARBA00022692"/>
    </source>
</evidence>
<dbReference type="PANTHER" id="PTHR10422">
    <property type="entry name" value="CYTOCHROME C OXIDASE SUBUNIT 1"/>
    <property type="match status" value="1"/>
</dbReference>
<evidence type="ECO:0000256" key="5">
    <source>
        <dbReference type="ARBA" id="ARBA00022617"/>
    </source>
</evidence>
<sequence length="560" mass="61940">MPAQRTLAPVPQITAHEVRRESTGWTSWVTTTDHKKIGIMYLVLTFVFFLLGGVEALMIRLQLAQADNTLLTPQTYNELFTMHGTTMIFLFVVPIMAGFGNYFVPLMIGARDMAFPKLNALSFWMLAAGGVVFYGSIFFSPPECGWTCYSPLSSSQYLPSGGVDAWIFLIHLTGISSLVGAINFYATIVNMRAPGMGWGRLPLFCWSILTYAVLLILALPVIAGAVTLLLTDRHFGTHFYDASSGGSPLLWQHLFWFFGHPEVYIMVLPGFGMISEILPVFARKPIFGYKAIAASTVVIAFLGLLVWAHHMFATPSPTIVLVFFMMSSFLIAVPTGVKMFNWIATLWRGTIEFTTPLLFCAGFLFTFLIGGITGIFLAVFPVDWQLTDTYFVVAHLHYVLVGGAVLAIFAGIYYWFPKITGRMLGEGLGKLSFWLILVGFHVTFFIQHAIGLDGMPRRVYEYPNVGHLQLYNLISTVGSFILALGVGVTVVNVLISLKKGAIAGPDPWKANTLEWFTTSPPPVNNFDTVPRIRSVEPMKDIRRQVARQAEQAPAEPAPVG</sequence>
<evidence type="ECO:0000256" key="17">
    <source>
        <dbReference type="RuleBase" id="RU000370"/>
    </source>
</evidence>
<comment type="pathway">
    <text evidence="2 18">Energy metabolism; oxidative phosphorylation.</text>
</comment>
<keyword evidence="21" id="KW-1185">Reference proteome</keyword>
<feature type="transmembrane region" description="Helical" evidence="18">
    <location>
        <begin position="39"/>
        <end position="59"/>
    </location>
</feature>
<dbReference type="InterPro" id="IPR023615">
    <property type="entry name" value="Cyt_c_Oxase_su1_BS"/>
</dbReference>
<feature type="transmembrane region" description="Helical" evidence="18">
    <location>
        <begin position="165"/>
        <end position="189"/>
    </location>
</feature>
<dbReference type="Pfam" id="PF00115">
    <property type="entry name" value="COX1"/>
    <property type="match status" value="1"/>
</dbReference>
<dbReference type="PROSITE" id="PS50855">
    <property type="entry name" value="COX1"/>
    <property type="match status" value="1"/>
</dbReference>
<evidence type="ECO:0000256" key="14">
    <source>
        <dbReference type="ARBA" id="ARBA00023136"/>
    </source>
</evidence>
<evidence type="ECO:0000256" key="2">
    <source>
        <dbReference type="ARBA" id="ARBA00004673"/>
    </source>
</evidence>
<feature type="transmembrane region" description="Helical" evidence="18">
    <location>
        <begin position="250"/>
        <end position="274"/>
    </location>
</feature>
<dbReference type="PROSITE" id="PS00077">
    <property type="entry name" value="COX1_CUB"/>
    <property type="match status" value="1"/>
</dbReference>
<feature type="domain" description="Cytochrome oxidase subunit I profile" evidence="19">
    <location>
        <begin position="19"/>
        <end position="533"/>
    </location>
</feature>
<dbReference type="PRINTS" id="PR01165">
    <property type="entry name" value="CYCOXIDASEI"/>
</dbReference>
<keyword evidence="13 18" id="KW-0186">Copper</keyword>
<protein>
    <recommendedName>
        <fullName evidence="18">Cytochrome c oxidase subunit 1</fullName>
        <ecNumber evidence="18">7.1.1.9</ecNumber>
    </recommendedName>
</protein>
<keyword evidence="18" id="KW-1003">Cell membrane</keyword>
<dbReference type="RefSeq" id="WP_254573666.1">
    <property type="nucleotide sequence ID" value="NZ_CP098502.1"/>
</dbReference>
<proteinExistence type="inferred from homology"/>
<dbReference type="InterPro" id="IPR023616">
    <property type="entry name" value="Cyt_c_oxase-like_su1_dom"/>
</dbReference>
<evidence type="ECO:0000256" key="9">
    <source>
        <dbReference type="ARBA" id="ARBA00022967"/>
    </source>
</evidence>
<dbReference type="EMBL" id="CP098502">
    <property type="protein sequence ID" value="UTI67014.1"/>
    <property type="molecule type" value="Genomic_DNA"/>
</dbReference>